<protein>
    <submittedName>
        <fullName evidence="1">Uncharacterized protein</fullName>
    </submittedName>
</protein>
<dbReference type="VEuPathDB" id="MicrosporidiaDB:THOM_1372"/>
<name>L7JWN5_TRAHO</name>
<gene>
    <name evidence="1" type="ORF">THOM_1372</name>
</gene>
<evidence type="ECO:0000313" key="2">
    <source>
        <dbReference type="Proteomes" id="UP000011185"/>
    </source>
</evidence>
<dbReference type="InParanoid" id="L7JWN5"/>
<dbReference type="AlphaFoldDB" id="L7JWN5"/>
<proteinExistence type="predicted"/>
<dbReference type="OrthoDB" id="10384787at2759"/>
<dbReference type="OMA" id="YEECANE"/>
<organism evidence="1 2">
    <name type="scientific">Trachipleistophora hominis</name>
    <name type="common">Microsporidian parasite</name>
    <dbReference type="NCBI Taxonomy" id="72359"/>
    <lineage>
        <taxon>Eukaryota</taxon>
        <taxon>Fungi</taxon>
        <taxon>Fungi incertae sedis</taxon>
        <taxon>Microsporidia</taxon>
        <taxon>Pleistophoridae</taxon>
        <taxon>Trachipleistophora</taxon>
    </lineage>
</organism>
<evidence type="ECO:0000313" key="1">
    <source>
        <dbReference type="EMBL" id="ELQ75700.1"/>
    </source>
</evidence>
<sequence length="167" mass="19622">MALLLYVTNPFPGHKTNFVDFLKRVTKTTRVRVFQIGSTILPFYFLVFDSRNDLQAAVNILDIVKRQFIAKLEFYTEQNIKIQNMSLSKGLSAVIKEYEECANENAVLDKFMSELRGDENKDPVKEMSAIYEKLVVNWMEQEKEIKDEFLKRLRIIESKRKKTSDKQ</sequence>
<dbReference type="EMBL" id="JH993935">
    <property type="protein sequence ID" value="ELQ75700.1"/>
    <property type="molecule type" value="Genomic_DNA"/>
</dbReference>
<reference evidence="1 2" key="1">
    <citation type="journal article" date="2012" name="PLoS Pathog.">
        <title>The genome of the obligate intracellular parasite Trachipleistophora hominis: new insights into microsporidian genome dynamics and reductive evolution.</title>
        <authorList>
            <person name="Heinz E."/>
            <person name="Williams T.A."/>
            <person name="Nakjang S."/>
            <person name="Noel C.J."/>
            <person name="Swan D.C."/>
            <person name="Goldberg A.V."/>
            <person name="Harris S.R."/>
            <person name="Weinmaier T."/>
            <person name="Markert S."/>
            <person name="Becher D."/>
            <person name="Bernhardt J."/>
            <person name="Dagan T."/>
            <person name="Hacker C."/>
            <person name="Lucocq J.M."/>
            <person name="Schweder T."/>
            <person name="Rattei T."/>
            <person name="Hall N."/>
            <person name="Hirt R.P."/>
            <person name="Embley T.M."/>
        </authorList>
    </citation>
    <scope>NUCLEOTIDE SEQUENCE [LARGE SCALE GENOMIC DNA]</scope>
</reference>
<dbReference type="Proteomes" id="UP000011185">
    <property type="component" value="Unassembled WGS sequence"/>
</dbReference>
<keyword evidence="2" id="KW-1185">Reference proteome</keyword>
<accession>L7JWN5</accession>
<dbReference type="HOGENOM" id="CLU_1595719_0_0_1"/>